<keyword evidence="9" id="KW-1185">Reference proteome</keyword>
<comment type="similarity">
    <text evidence="2">Belongs to the polysaccharide synthase family.</text>
</comment>
<feature type="transmembrane region" description="Helical" evidence="7">
    <location>
        <begin position="361"/>
        <end position="383"/>
    </location>
</feature>
<accession>A0ABS2QC89</accession>
<sequence length="494" mass="55826">MNNTDLKGKMINATKWSSITEIASKLVIPITNLLLARILVPEAFGVVAMVSMIISFADMFTDAGFQKYLVQHEFKDEKTKYKHTTVAFWTNLVMSLIIWGFISLFCETLASVVGNPGLGKVIAISCIQLPLTSFSSIQMALFKRDFNFKTLFHVRMVSVILPFVITIPLATVGLSYWALIIGTLCGQLSNSIILTVKSQWKPTFFYSFKILKEMLSFSLWSLVEGISIWLSTWVDILIIGSILSPYSVGLYKISLNMVNSLMMIITASITPILFSSLSRLQKDEKSFNNVYFKFQKIAAYFLFPLGLGLYFYSDFATQVMLGNQWTEAGFIIGFWGLTSAIKIVLSDFNSVCYRAKGMPKLSFLLQIVHLIFLIPTCIISLRFGFETLVYARALIRFQLVITSLLAMQFILHISIKKIVEGLLKPAVLTIIMGLAAICFRYLYNNTIWNLVSIFLCIIIYTFLISIFGKEDFGIILEKINSKRKGNKVKSFSIK</sequence>
<evidence type="ECO:0000256" key="7">
    <source>
        <dbReference type="SAM" id="Phobius"/>
    </source>
</evidence>
<comment type="caution">
    <text evidence="8">The sequence shown here is derived from an EMBL/GenBank/DDBJ whole genome shotgun (WGS) entry which is preliminary data.</text>
</comment>
<protein>
    <submittedName>
        <fullName evidence="8">PST family polysaccharide transporter</fullName>
    </submittedName>
</protein>
<proteinExistence type="inferred from homology"/>
<evidence type="ECO:0000256" key="6">
    <source>
        <dbReference type="ARBA" id="ARBA00023136"/>
    </source>
</evidence>
<dbReference type="InterPro" id="IPR050833">
    <property type="entry name" value="Poly_Biosynth_Transport"/>
</dbReference>
<feature type="transmembrane region" description="Helical" evidence="7">
    <location>
        <begin position="217"/>
        <end position="243"/>
    </location>
</feature>
<organism evidence="8 9">
    <name type="scientific">Peribacillus deserti</name>
    <dbReference type="NCBI Taxonomy" id="673318"/>
    <lineage>
        <taxon>Bacteria</taxon>
        <taxon>Bacillati</taxon>
        <taxon>Bacillota</taxon>
        <taxon>Bacilli</taxon>
        <taxon>Bacillales</taxon>
        <taxon>Bacillaceae</taxon>
        <taxon>Peribacillus</taxon>
    </lineage>
</organism>
<keyword evidence="3" id="KW-1003">Cell membrane</keyword>
<feature type="transmembrane region" description="Helical" evidence="7">
    <location>
        <begin position="255"/>
        <end position="277"/>
    </location>
</feature>
<dbReference type="EMBL" id="JAFBFI010000001">
    <property type="protein sequence ID" value="MBM7690782.1"/>
    <property type="molecule type" value="Genomic_DNA"/>
</dbReference>
<dbReference type="Pfam" id="PF13440">
    <property type="entry name" value="Polysacc_synt_3"/>
    <property type="match status" value="1"/>
</dbReference>
<feature type="transmembrane region" description="Helical" evidence="7">
    <location>
        <begin position="43"/>
        <end position="65"/>
    </location>
</feature>
<feature type="transmembrane region" description="Helical" evidence="7">
    <location>
        <begin position="297"/>
        <end position="313"/>
    </location>
</feature>
<dbReference type="PANTHER" id="PTHR30250">
    <property type="entry name" value="PST FAMILY PREDICTED COLANIC ACID TRANSPORTER"/>
    <property type="match status" value="1"/>
</dbReference>
<evidence type="ECO:0000256" key="5">
    <source>
        <dbReference type="ARBA" id="ARBA00022989"/>
    </source>
</evidence>
<dbReference type="RefSeq" id="WP_204537463.1">
    <property type="nucleotide sequence ID" value="NZ_JAFBFI010000001.1"/>
</dbReference>
<feature type="transmembrane region" description="Helical" evidence="7">
    <location>
        <begin position="325"/>
        <end position="345"/>
    </location>
</feature>
<feature type="transmembrane region" description="Helical" evidence="7">
    <location>
        <begin position="389"/>
        <end position="410"/>
    </location>
</feature>
<keyword evidence="6 7" id="KW-0472">Membrane</keyword>
<feature type="transmembrane region" description="Helical" evidence="7">
    <location>
        <begin position="152"/>
        <end position="170"/>
    </location>
</feature>
<keyword evidence="4 7" id="KW-0812">Transmembrane</keyword>
<evidence type="ECO:0000256" key="1">
    <source>
        <dbReference type="ARBA" id="ARBA00004651"/>
    </source>
</evidence>
<feature type="transmembrane region" description="Helical" evidence="7">
    <location>
        <begin position="448"/>
        <end position="468"/>
    </location>
</feature>
<dbReference type="PANTHER" id="PTHR30250:SF10">
    <property type="entry name" value="LIPOPOLYSACCHARIDE BIOSYNTHESIS PROTEIN WZXC"/>
    <property type="match status" value="1"/>
</dbReference>
<evidence type="ECO:0000313" key="9">
    <source>
        <dbReference type="Proteomes" id="UP000823486"/>
    </source>
</evidence>
<reference evidence="8 9" key="1">
    <citation type="submission" date="2021-01" db="EMBL/GenBank/DDBJ databases">
        <title>Genomic Encyclopedia of Type Strains, Phase IV (KMG-IV): sequencing the most valuable type-strain genomes for metagenomic binning, comparative biology and taxonomic classification.</title>
        <authorList>
            <person name="Goeker M."/>
        </authorList>
    </citation>
    <scope>NUCLEOTIDE SEQUENCE [LARGE SCALE GENOMIC DNA]</scope>
    <source>
        <strain evidence="8 9">DSM 105482</strain>
    </source>
</reference>
<feature type="transmembrane region" description="Helical" evidence="7">
    <location>
        <begin position="422"/>
        <end position="442"/>
    </location>
</feature>
<feature type="transmembrane region" description="Helical" evidence="7">
    <location>
        <begin position="176"/>
        <end position="196"/>
    </location>
</feature>
<name>A0ABS2QC89_9BACI</name>
<comment type="subcellular location">
    <subcellularLocation>
        <location evidence="1">Cell membrane</location>
        <topology evidence="1">Multi-pass membrane protein</topology>
    </subcellularLocation>
</comment>
<evidence type="ECO:0000313" key="8">
    <source>
        <dbReference type="EMBL" id="MBM7690782.1"/>
    </source>
</evidence>
<gene>
    <name evidence="8" type="ORF">JOC77_000185</name>
</gene>
<dbReference type="Proteomes" id="UP000823486">
    <property type="component" value="Unassembled WGS sequence"/>
</dbReference>
<keyword evidence="5 7" id="KW-1133">Transmembrane helix</keyword>
<evidence type="ECO:0000256" key="2">
    <source>
        <dbReference type="ARBA" id="ARBA00007430"/>
    </source>
</evidence>
<dbReference type="CDD" id="cd13127">
    <property type="entry name" value="MATE_tuaB_like"/>
    <property type="match status" value="1"/>
</dbReference>
<evidence type="ECO:0000256" key="3">
    <source>
        <dbReference type="ARBA" id="ARBA00022475"/>
    </source>
</evidence>
<evidence type="ECO:0000256" key="4">
    <source>
        <dbReference type="ARBA" id="ARBA00022692"/>
    </source>
</evidence>
<feature type="transmembrane region" description="Helical" evidence="7">
    <location>
        <begin position="86"/>
        <end position="105"/>
    </location>
</feature>